<keyword evidence="1" id="KW-0732">Signal</keyword>
<dbReference type="AlphaFoldDB" id="A0A345DMQ3"/>
<gene>
    <name evidence="2" type="ORF">SDAV_00497</name>
</gene>
<evidence type="ECO:0008006" key="4">
    <source>
        <dbReference type="Google" id="ProtNLM"/>
    </source>
</evidence>
<protein>
    <recommendedName>
        <fullName evidence="4">Spiroplasma plectrovirus-related protein</fullName>
    </recommendedName>
</protein>
<proteinExistence type="predicted"/>
<dbReference type="EMBL" id="CP031088">
    <property type="protein sequence ID" value="AXF95491.1"/>
    <property type="molecule type" value="Genomic_DNA"/>
</dbReference>
<reference evidence="3" key="1">
    <citation type="submission" date="2018-07" db="EMBL/GenBank/DDBJ databases">
        <title>Complete Genome Sequence of Spiroplasma phoeniceum.</title>
        <authorList>
            <person name="Davis R.E."/>
            <person name="Shao J.Y."/>
            <person name="Zhao Y."/>
            <person name="Silver A."/>
            <person name="Stump z."/>
            <person name="Gasparich G."/>
        </authorList>
    </citation>
    <scope>NUCLEOTIDE SEQUENCE [LARGE SCALE GENOMIC DNA]</scope>
    <source>
        <strain evidence="3">P40</strain>
    </source>
</reference>
<dbReference type="KEGG" id="sphh:SDAV_00497"/>
<name>A0A345DMQ3_9MOLU</name>
<organism evidence="2 3">
    <name type="scientific">Spiroplasma phoeniceum P40</name>
    <dbReference type="NCBI Taxonomy" id="1276259"/>
    <lineage>
        <taxon>Bacteria</taxon>
        <taxon>Bacillati</taxon>
        <taxon>Mycoplasmatota</taxon>
        <taxon>Mollicutes</taxon>
        <taxon>Entomoplasmatales</taxon>
        <taxon>Spiroplasmataceae</taxon>
        <taxon>Spiroplasma</taxon>
    </lineage>
</organism>
<sequence>MKKNLGLVSSFTLLTTGITPLMAMMPNNNNPESSNRRNQVINDQINEGENKVLKDNLFHDDNNNFYLEEWAIYLSNKSIRDIKIIFNQRSQNSIINIQQLINYILIKLRETGGNDELLFVSKMNPQHQFYNIFFNSIINIFSNPLINSNKGIILLINTNGEIKNVFSQ</sequence>
<evidence type="ECO:0000256" key="1">
    <source>
        <dbReference type="SAM" id="SignalP"/>
    </source>
</evidence>
<dbReference type="RefSeq" id="WP_114564408.1">
    <property type="nucleotide sequence ID" value="NZ_CP031088.1"/>
</dbReference>
<accession>A0A345DMQ3</accession>
<evidence type="ECO:0000313" key="2">
    <source>
        <dbReference type="EMBL" id="AXF95491.1"/>
    </source>
</evidence>
<feature type="chain" id="PRO_5016616259" description="Spiroplasma plectrovirus-related protein" evidence="1">
    <location>
        <begin position="24"/>
        <end position="168"/>
    </location>
</feature>
<evidence type="ECO:0000313" key="3">
    <source>
        <dbReference type="Proteomes" id="UP000253689"/>
    </source>
</evidence>
<dbReference type="Proteomes" id="UP000253689">
    <property type="component" value="Chromosome"/>
</dbReference>
<keyword evidence="3" id="KW-1185">Reference proteome</keyword>
<feature type="signal peptide" evidence="1">
    <location>
        <begin position="1"/>
        <end position="23"/>
    </location>
</feature>